<feature type="transmembrane region" description="Helical" evidence="8">
    <location>
        <begin position="119"/>
        <end position="139"/>
    </location>
</feature>
<reference evidence="10 11" key="1">
    <citation type="submission" date="2020-07" db="EMBL/GenBank/DDBJ databases">
        <title>Sequencing the genomes of 1000 actinobacteria strains.</title>
        <authorList>
            <person name="Klenk H.-P."/>
        </authorList>
    </citation>
    <scope>NUCLEOTIDE SEQUENCE [LARGE SCALE GENOMIC DNA]</scope>
    <source>
        <strain evidence="10 11">DSM 23737</strain>
    </source>
</reference>
<evidence type="ECO:0000313" key="11">
    <source>
        <dbReference type="Proteomes" id="UP000524237"/>
    </source>
</evidence>
<dbReference type="PROSITE" id="PS50928">
    <property type="entry name" value="ABC_TM1"/>
    <property type="match status" value="2"/>
</dbReference>
<feature type="transmembrane region" description="Helical" evidence="8">
    <location>
        <begin position="269"/>
        <end position="296"/>
    </location>
</feature>
<keyword evidence="6 8" id="KW-1133">Transmembrane helix</keyword>
<dbReference type="Gene3D" id="1.10.3720.10">
    <property type="entry name" value="MetI-like"/>
    <property type="match status" value="2"/>
</dbReference>
<dbReference type="InterPro" id="IPR000515">
    <property type="entry name" value="MetI-like"/>
</dbReference>
<organism evidence="10 11">
    <name type="scientific">Alpinimonas psychrophila</name>
    <dbReference type="NCBI Taxonomy" id="748908"/>
    <lineage>
        <taxon>Bacteria</taxon>
        <taxon>Bacillati</taxon>
        <taxon>Actinomycetota</taxon>
        <taxon>Actinomycetes</taxon>
        <taxon>Micrococcales</taxon>
        <taxon>Microbacteriaceae</taxon>
        <taxon>Alpinimonas</taxon>
    </lineage>
</organism>
<feature type="transmembrane region" description="Helical" evidence="8">
    <location>
        <begin position="12"/>
        <end position="33"/>
    </location>
</feature>
<feature type="transmembrane region" description="Helical" evidence="8">
    <location>
        <begin position="179"/>
        <end position="200"/>
    </location>
</feature>
<comment type="caution">
    <text evidence="10">The sequence shown here is derived from an EMBL/GenBank/DDBJ whole genome shotgun (WGS) entry which is preliminary data.</text>
</comment>
<dbReference type="PANTHER" id="PTHR43357">
    <property type="entry name" value="INNER MEMBRANE ABC TRANSPORTER PERMEASE PROTEIN YDCV"/>
    <property type="match status" value="1"/>
</dbReference>
<feature type="domain" description="ABC transmembrane type-1" evidence="9">
    <location>
        <begin position="313"/>
        <end position="503"/>
    </location>
</feature>
<gene>
    <name evidence="10" type="ORF">FB555_000529</name>
</gene>
<proteinExistence type="inferred from homology"/>
<evidence type="ECO:0000256" key="6">
    <source>
        <dbReference type="ARBA" id="ARBA00022989"/>
    </source>
</evidence>
<keyword evidence="2 8" id="KW-0813">Transport</keyword>
<dbReference type="Proteomes" id="UP000524237">
    <property type="component" value="Unassembled WGS sequence"/>
</dbReference>
<comment type="subcellular location">
    <subcellularLocation>
        <location evidence="1">Cell inner membrane</location>
        <topology evidence="1">Multi-pass membrane protein</topology>
    </subcellularLocation>
    <subcellularLocation>
        <location evidence="8">Cell membrane</location>
        <topology evidence="8">Multi-pass membrane protein</topology>
    </subcellularLocation>
</comment>
<evidence type="ECO:0000256" key="7">
    <source>
        <dbReference type="ARBA" id="ARBA00023136"/>
    </source>
</evidence>
<evidence type="ECO:0000256" key="5">
    <source>
        <dbReference type="ARBA" id="ARBA00022692"/>
    </source>
</evidence>
<feature type="transmembrane region" description="Helical" evidence="8">
    <location>
        <begin position="316"/>
        <end position="339"/>
    </location>
</feature>
<evidence type="ECO:0000256" key="2">
    <source>
        <dbReference type="ARBA" id="ARBA00022448"/>
    </source>
</evidence>
<feature type="domain" description="ABC transmembrane type-1" evidence="9">
    <location>
        <begin position="57"/>
        <end position="238"/>
    </location>
</feature>
<feature type="transmembrane region" description="Helical" evidence="8">
    <location>
        <begin position="378"/>
        <end position="395"/>
    </location>
</feature>
<evidence type="ECO:0000256" key="8">
    <source>
        <dbReference type="RuleBase" id="RU363032"/>
    </source>
</evidence>
<evidence type="ECO:0000259" key="9">
    <source>
        <dbReference type="PROSITE" id="PS50928"/>
    </source>
</evidence>
<feature type="transmembrane region" description="Helical" evidence="8">
    <location>
        <begin position="479"/>
        <end position="503"/>
    </location>
</feature>
<evidence type="ECO:0000256" key="1">
    <source>
        <dbReference type="ARBA" id="ARBA00004429"/>
    </source>
</evidence>
<dbReference type="GO" id="GO:0055085">
    <property type="term" value="P:transmembrane transport"/>
    <property type="evidence" value="ECO:0007669"/>
    <property type="project" value="InterPro"/>
</dbReference>
<dbReference type="InterPro" id="IPR035906">
    <property type="entry name" value="MetI-like_sf"/>
</dbReference>
<feature type="transmembrane region" description="Helical" evidence="8">
    <location>
        <begin position="220"/>
        <end position="239"/>
    </location>
</feature>
<dbReference type="PANTHER" id="PTHR43357:SF3">
    <property type="entry name" value="FE(3+)-TRANSPORT SYSTEM PERMEASE PROTEIN FBPB 2"/>
    <property type="match status" value="1"/>
</dbReference>
<keyword evidence="11" id="KW-1185">Reference proteome</keyword>
<evidence type="ECO:0000313" key="10">
    <source>
        <dbReference type="EMBL" id="MBA8828458.1"/>
    </source>
</evidence>
<dbReference type="SUPFAM" id="SSF161098">
    <property type="entry name" value="MetI-like"/>
    <property type="match status" value="2"/>
</dbReference>
<name>A0A7W3JSJ6_9MICO</name>
<protein>
    <submittedName>
        <fullName evidence="10">Iron(III) transport system permease protein</fullName>
    </submittedName>
</protein>
<dbReference type="RefSeq" id="WP_182483866.1">
    <property type="nucleotide sequence ID" value="NZ_JACGWU010000001.1"/>
</dbReference>
<dbReference type="CDD" id="cd06261">
    <property type="entry name" value="TM_PBP2"/>
    <property type="match status" value="2"/>
</dbReference>
<keyword evidence="5 8" id="KW-0812">Transmembrane</keyword>
<dbReference type="Pfam" id="PF00528">
    <property type="entry name" value="BPD_transp_1"/>
    <property type="match status" value="1"/>
</dbReference>
<feature type="transmembrane region" description="Helical" evidence="8">
    <location>
        <begin position="351"/>
        <end position="372"/>
    </location>
</feature>
<dbReference type="GO" id="GO:0005886">
    <property type="term" value="C:plasma membrane"/>
    <property type="evidence" value="ECO:0007669"/>
    <property type="project" value="UniProtKB-SubCell"/>
</dbReference>
<sequence length="514" mass="54301">MPRTVANQRLPRPLVAVAAVAALVAVIPVGYLLVRAFAEGGESFLSLLERPRLPLLIGNSLGLAITVTFSALAIGLPSAFLLSRVRIPLRAFWMVIAALPLAVPSYLAAYGLLAAFPTMQGFAAAWLVLTMVTVPYITLPVASALQSATTDFEDVARTLGRSPFSALLSGSWHNVRTPALAGSLLVFLYVISDFGGVALFRFPVLTTAIYQAYGASYDRNLAAVLSLILITLAIIIVFGERLARGKARTRNVSRLTVGRTRISDLHPRLTPLFAVLSFPAFAVVVIPVTVMLLRMFSAEALASLDPARLWSATVNTLILSLGGALVAVALATPIALLAARYGGRLVGAIESAGYLPLALPGVVVGLSLVFFALGTAPALYQTTFLLALAYGFMFLPKAIGGIRSRVAAIPSSLNDVSRTLGYTPLQSWRSVTGPLSRPGFLLGGLLVMVTAMKELPATLMLRPTGMDTLATLLWSRTDVASYGAAAPYALMLIVLAAIPAFLLSQSDRRGGSPL</sequence>
<feature type="transmembrane region" description="Helical" evidence="8">
    <location>
        <begin position="53"/>
        <end position="80"/>
    </location>
</feature>
<comment type="similarity">
    <text evidence="8">Belongs to the binding-protein-dependent transport system permease family.</text>
</comment>
<evidence type="ECO:0000256" key="3">
    <source>
        <dbReference type="ARBA" id="ARBA00022475"/>
    </source>
</evidence>
<keyword evidence="7 8" id="KW-0472">Membrane</keyword>
<feature type="transmembrane region" description="Helical" evidence="8">
    <location>
        <begin position="92"/>
        <end position="113"/>
    </location>
</feature>
<keyword evidence="4" id="KW-0997">Cell inner membrane</keyword>
<keyword evidence="3" id="KW-1003">Cell membrane</keyword>
<dbReference type="AlphaFoldDB" id="A0A7W3JSJ6"/>
<evidence type="ECO:0000256" key="4">
    <source>
        <dbReference type="ARBA" id="ARBA00022519"/>
    </source>
</evidence>
<accession>A0A7W3JSJ6</accession>
<dbReference type="EMBL" id="JACGWU010000001">
    <property type="protein sequence ID" value="MBA8828458.1"/>
    <property type="molecule type" value="Genomic_DNA"/>
</dbReference>
<feature type="transmembrane region" description="Helical" evidence="8">
    <location>
        <begin position="439"/>
        <end position="459"/>
    </location>
</feature>